<feature type="compositionally biased region" description="Basic and acidic residues" evidence="1">
    <location>
        <begin position="49"/>
        <end position="63"/>
    </location>
</feature>
<proteinExistence type="predicted"/>
<organism evidence="2 3">
    <name type="scientific">Xylanibacter rarus</name>
    <dbReference type="NCBI Taxonomy" id="1676614"/>
    <lineage>
        <taxon>Bacteria</taxon>
        <taxon>Pseudomonadati</taxon>
        <taxon>Bacteroidota</taxon>
        <taxon>Bacteroidia</taxon>
        <taxon>Bacteroidales</taxon>
        <taxon>Prevotellaceae</taxon>
        <taxon>Xylanibacter</taxon>
    </lineage>
</organism>
<dbReference type="EMBL" id="LFQU01000026">
    <property type="protein sequence ID" value="KOO67746.1"/>
    <property type="molecule type" value="Genomic_DNA"/>
</dbReference>
<name>A0A8E1UPX9_9BACT</name>
<dbReference type="Proteomes" id="UP000036951">
    <property type="component" value="Unassembled WGS sequence"/>
</dbReference>
<dbReference type="AlphaFoldDB" id="A0A8E1UPX9"/>
<feature type="compositionally biased region" description="Polar residues" evidence="1">
    <location>
        <begin position="30"/>
        <end position="48"/>
    </location>
</feature>
<sequence>MQKATCCKAKDGISQHEKRIKQHQNRDKATPQTENNAENAMKTSTNATADKEHRDTVENPVDNHVENRWKNMWISTRHAGTTLYTCISTPLYRQNKQVFNR</sequence>
<reference evidence="2 3" key="1">
    <citation type="submission" date="2015-06" db="EMBL/GenBank/DDBJ databases">
        <title>Prevotella sp. 109, sp. nov., a novel member of the family Prevotellaceae isolated from human faeces.</title>
        <authorList>
            <person name="Shkoporov A.N."/>
            <person name="Chaplin A.V."/>
            <person name="Kafarskaia L.I."/>
            <person name="Efimov B.A."/>
        </authorList>
    </citation>
    <scope>NUCLEOTIDE SEQUENCE [LARGE SCALE GENOMIC DNA]</scope>
    <source>
        <strain evidence="2 3">109</strain>
    </source>
</reference>
<protein>
    <submittedName>
        <fullName evidence="2">Uncharacterized protein</fullName>
    </submittedName>
</protein>
<gene>
    <name evidence="2" type="ORF">ACU52_11665</name>
</gene>
<evidence type="ECO:0000313" key="3">
    <source>
        <dbReference type="Proteomes" id="UP000036951"/>
    </source>
</evidence>
<keyword evidence="3" id="KW-1185">Reference proteome</keyword>
<feature type="compositionally biased region" description="Basic and acidic residues" evidence="1">
    <location>
        <begin position="8"/>
        <end position="17"/>
    </location>
</feature>
<comment type="caution">
    <text evidence="2">The sequence shown here is derived from an EMBL/GenBank/DDBJ whole genome shotgun (WGS) entry which is preliminary data.</text>
</comment>
<evidence type="ECO:0000256" key="1">
    <source>
        <dbReference type="SAM" id="MobiDB-lite"/>
    </source>
</evidence>
<accession>A0A8E1UPX9</accession>
<evidence type="ECO:0000313" key="2">
    <source>
        <dbReference type="EMBL" id="KOO67746.1"/>
    </source>
</evidence>
<feature type="region of interest" description="Disordered" evidence="1">
    <location>
        <begin position="1"/>
        <end position="63"/>
    </location>
</feature>